<accession>A0A937XAA5</accession>
<protein>
    <submittedName>
        <fullName evidence="4">Hypoxanthine phosphoribosyltransferase</fullName>
    </submittedName>
</protein>
<reference evidence="4" key="1">
    <citation type="submission" date="2019-03" db="EMBL/GenBank/DDBJ databases">
        <title>Lake Tanganyika Metagenome-Assembled Genomes (MAGs).</title>
        <authorList>
            <person name="Tran P."/>
        </authorList>
    </citation>
    <scope>NUCLEOTIDE SEQUENCE</scope>
    <source>
        <strain evidence="4">M_DeepCast_400m_m2_100</strain>
    </source>
</reference>
<comment type="caution">
    <text evidence="4">The sequence shown here is derived from an EMBL/GenBank/DDBJ whole genome shotgun (WGS) entry which is preliminary data.</text>
</comment>
<dbReference type="GO" id="GO:0005829">
    <property type="term" value="C:cytosol"/>
    <property type="evidence" value="ECO:0007669"/>
    <property type="project" value="TreeGrafter"/>
</dbReference>
<dbReference type="CDD" id="cd06223">
    <property type="entry name" value="PRTases_typeI"/>
    <property type="match status" value="1"/>
</dbReference>
<organism evidence="4 5">
    <name type="scientific">Eiseniibacteriota bacterium</name>
    <dbReference type="NCBI Taxonomy" id="2212470"/>
    <lineage>
        <taxon>Bacteria</taxon>
        <taxon>Candidatus Eiseniibacteriota</taxon>
    </lineage>
</organism>
<comment type="catalytic activity">
    <reaction evidence="1">
        <text>GMP + diphosphate = guanine + 5-phospho-alpha-D-ribose 1-diphosphate</text>
        <dbReference type="Rhea" id="RHEA:25424"/>
        <dbReference type="ChEBI" id="CHEBI:16235"/>
        <dbReference type="ChEBI" id="CHEBI:33019"/>
        <dbReference type="ChEBI" id="CHEBI:58017"/>
        <dbReference type="ChEBI" id="CHEBI:58115"/>
        <dbReference type="EC" id="2.4.2.8"/>
    </reaction>
    <physiologicalReaction direction="right-to-left" evidence="1">
        <dbReference type="Rhea" id="RHEA:25426"/>
    </physiologicalReaction>
</comment>
<dbReference type="InterPro" id="IPR050408">
    <property type="entry name" value="HGPRT"/>
</dbReference>
<evidence type="ECO:0000256" key="1">
    <source>
        <dbReference type="ARBA" id="ARBA00048811"/>
    </source>
</evidence>
<evidence type="ECO:0000259" key="3">
    <source>
        <dbReference type="Pfam" id="PF00156"/>
    </source>
</evidence>
<dbReference type="SUPFAM" id="SSF53271">
    <property type="entry name" value="PRTase-like"/>
    <property type="match status" value="1"/>
</dbReference>
<dbReference type="Gene3D" id="3.40.50.2020">
    <property type="match status" value="1"/>
</dbReference>
<dbReference type="Pfam" id="PF00156">
    <property type="entry name" value="Pribosyltran"/>
    <property type="match status" value="1"/>
</dbReference>
<dbReference type="GO" id="GO:0046100">
    <property type="term" value="P:hypoxanthine metabolic process"/>
    <property type="evidence" value="ECO:0007669"/>
    <property type="project" value="TreeGrafter"/>
</dbReference>
<evidence type="ECO:0000313" key="5">
    <source>
        <dbReference type="Proteomes" id="UP000748308"/>
    </source>
</evidence>
<dbReference type="GO" id="GO:0006178">
    <property type="term" value="P:guanine salvage"/>
    <property type="evidence" value="ECO:0007669"/>
    <property type="project" value="TreeGrafter"/>
</dbReference>
<dbReference type="EMBL" id="VGIY01000041">
    <property type="protein sequence ID" value="MBM3316781.1"/>
    <property type="molecule type" value="Genomic_DNA"/>
</dbReference>
<dbReference type="AlphaFoldDB" id="A0A937XAA5"/>
<sequence length="199" mass="22169">MIDAIRQCRRGDEVRLADGTCRILFTAEEIGARIAELGRELARDYQGRVPVLIGMLRGGFVFQCDLARAAGIPLELDYLSVSRFDPRERGRTAVKVLHDLRSDVRGRHVIVLEGIRTNSTKMEYVRTFLELREPASLAFGALIRHGDARNHSVGLQYKGFDAGNEFVIGCGLDYLERYRNLPVIATFAPSAPPGKDSHA</sequence>
<dbReference type="Proteomes" id="UP000748308">
    <property type="component" value="Unassembled WGS sequence"/>
</dbReference>
<proteinExistence type="predicted"/>
<dbReference type="PANTHER" id="PTHR43340">
    <property type="entry name" value="HYPOXANTHINE-GUANINE PHOSPHORIBOSYLTRANSFERASE"/>
    <property type="match status" value="1"/>
</dbReference>
<dbReference type="GO" id="GO:0032264">
    <property type="term" value="P:IMP salvage"/>
    <property type="evidence" value="ECO:0007669"/>
    <property type="project" value="TreeGrafter"/>
</dbReference>
<comment type="catalytic activity">
    <reaction evidence="2">
        <text>IMP + diphosphate = hypoxanthine + 5-phospho-alpha-D-ribose 1-diphosphate</text>
        <dbReference type="Rhea" id="RHEA:17973"/>
        <dbReference type="ChEBI" id="CHEBI:17368"/>
        <dbReference type="ChEBI" id="CHEBI:33019"/>
        <dbReference type="ChEBI" id="CHEBI:58017"/>
        <dbReference type="ChEBI" id="CHEBI:58053"/>
        <dbReference type="EC" id="2.4.2.8"/>
    </reaction>
    <physiologicalReaction direction="right-to-left" evidence="2">
        <dbReference type="Rhea" id="RHEA:17975"/>
    </physiologicalReaction>
</comment>
<evidence type="ECO:0000313" key="4">
    <source>
        <dbReference type="EMBL" id="MBM3316781.1"/>
    </source>
</evidence>
<dbReference type="InterPro" id="IPR000836">
    <property type="entry name" value="PRTase_dom"/>
</dbReference>
<gene>
    <name evidence="4" type="ORF">FJY75_02910</name>
</gene>
<evidence type="ECO:0000256" key="2">
    <source>
        <dbReference type="ARBA" id="ARBA00049402"/>
    </source>
</evidence>
<dbReference type="InterPro" id="IPR029057">
    <property type="entry name" value="PRTase-like"/>
</dbReference>
<dbReference type="GO" id="GO:0032263">
    <property type="term" value="P:GMP salvage"/>
    <property type="evidence" value="ECO:0007669"/>
    <property type="project" value="TreeGrafter"/>
</dbReference>
<feature type="domain" description="Phosphoribosyltransferase" evidence="3">
    <location>
        <begin position="28"/>
        <end position="174"/>
    </location>
</feature>
<dbReference type="PANTHER" id="PTHR43340:SF1">
    <property type="entry name" value="HYPOXANTHINE PHOSPHORIBOSYLTRANSFERASE"/>
    <property type="match status" value="1"/>
</dbReference>
<dbReference type="GO" id="GO:0004422">
    <property type="term" value="F:hypoxanthine phosphoribosyltransferase activity"/>
    <property type="evidence" value="ECO:0007669"/>
    <property type="project" value="TreeGrafter"/>
</dbReference>
<dbReference type="GO" id="GO:0000287">
    <property type="term" value="F:magnesium ion binding"/>
    <property type="evidence" value="ECO:0007669"/>
    <property type="project" value="TreeGrafter"/>
</dbReference>
<name>A0A937XAA5_UNCEI</name>
<keyword evidence="4" id="KW-0328">Glycosyltransferase</keyword>
<keyword evidence="4" id="KW-0808">Transferase</keyword>